<evidence type="ECO:0000313" key="1">
    <source>
        <dbReference type="EMBL" id="EGP94602.1"/>
    </source>
</evidence>
<dbReference type="PATRIC" id="fig|1001994.6.peg.1828"/>
<accession>F9CUG8</accession>
<reference evidence="1 2" key="1">
    <citation type="journal article" date="2011" name="J. Bacteriol.">
        <title>Genome Sequence of an Ammonia-Oxidizing Soil Archaeon, "Candidatus Nitrosoarchaeum koreensis" MY1.</title>
        <authorList>
            <person name="Kim B.K."/>
            <person name="Jung M.Y."/>
            <person name="Yu D.S."/>
            <person name="Park S.J."/>
            <person name="Oh T.K."/>
            <person name="Rhee S.K."/>
            <person name="Kim J.F."/>
        </authorList>
    </citation>
    <scope>NUCLEOTIDE SEQUENCE [LARGE SCALE GENOMIC DNA]</scope>
    <source>
        <strain evidence="1 2">MY1</strain>
    </source>
</reference>
<gene>
    <name evidence="1" type="ORF">MY1_1857</name>
</gene>
<sequence length="178" mass="20493">MTESKISDIGIVKTKDEYALNDSIEVNVSFKVDGGIRDAFNEANWTKAYNNNDVSFKMKYGIKLTSGGFRKKEVGKTIDTYRKAAIFWTRNPKLVNPHKDRRIWVQVAKNFEPFIRLSEEEVRQELFDFNEKIVIKASELGKGKHKIGAEVFASWQKHDYTEPGNVKSNSKEIEITIN</sequence>
<dbReference type="RefSeq" id="WP_007551626.1">
    <property type="nucleotide sequence ID" value="NZ_AFPU01000001.1"/>
</dbReference>
<dbReference type="STRING" id="1001994.MY1_1857"/>
<organism evidence="1 2">
    <name type="scientific">Nitrosarchaeum koreense MY1</name>
    <dbReference type="NCBI Taxonomy" id="1001994"/>
    <lineage>
        <taxon>Archaea</taxon>
        <taxon>Nitrososphaerota</taxon>
        <taxon>Nitrososphaeria</taxon>
        <taxon>Nitrosopumilales</taxon>
        <taxon>Nitrosopumilaceae</taxon>
        <taxon>Nitrosarchaeum</taxon>
    </lineage>
</organism>
<dbReference type="AlphaFoldDB" id="F9CUG8"/>
<proteinExistence type="predicted"/>
<dbReference type="OrthoDB" id="8704at2157"/>
<dbReference type="EMBL" id="AFPU01000001">
    <property type="protein sequence ID" value="EGP94602.1"/>
    <property type="molecule type" value="Genomic_DNA"/>
</dbReference>
<protein>
    <submittedName>
        <fullName evidence="1">Uncharacterized protein</fullName>
    </submittedName>
</protein>
<dbReference type="Proteomes" id="UP000004440">
    <property type="component" value="Unassembled WGS sequence"/>
</dbReference>
<keyword evidence="2" id="KW-1185">Reference proteome</keyword>
<name>F9CUG8_9ARCH</name>
<comment type="caution">
    <text evidence="1">The sequence shown here is derived from an EMBL/GenBank/DDBJ whole genome shotgun (WGS) entry which is preliminary data.</text>
</comment>
<evidence type="ECO:0000313" key="2">
    <source>
        <dbReference type="Proteomes" id="UP000004440"/>
    </source>
</evidence>